<dbReference type="EMBL" id="CP030085">
    <property type="protein sequence ID" value="AWW49481.1"/>
    <property type="molecule type" value="Genomic_DNA"/>
</dbReference>
<dbReference type="Proteomes" id="UP000762271">
    <property type="component" value="Unassembled WGS sequence"/>
</dbReference>
<reference evidence="6 8" key="2">
    <citation type="submission" date="2018-06" db="EMBL/GenBank/DDBJ databases">
        <title>Genome of strain Polynucleobacter sp. FUKU-NW-11.</title>
        <authorList>
            <person name="Hahn M.W."/>
        </authorList>
    </citation>
    <scope>NUCLEOTIDE SEQUENCE [LARGE SCALE GENOMIC DNA]</scope>
    <source>
        <strain evidence="6">FUKU-NW-11</strain>
        <strain evidence="8">FUKU-NW11</strain>
    </source>
</reference>
<evidence type="ECO:0000256" key="1">
    <source>
        <dbReference type="SAM" id="MobiDB-lite"/>
    </source>
</evidence>
<dbReference type="Proteomes" id="UP000251072">
    <property type="component" value="Unassembled WGS sequence"/>
</dbReference>
<organism evidence="3 7">
    <name type="scientific">Polynucleobacter paneuropaeus</name>
    <dbReference type="NCBI Taxonomy" id="2527775"/>
    <lineage>
        <taxon>Bacteria</taxon>
        <taxon>Pseudomonadati</taxon>
        <taxon>Pseudomonadota</taxon>
        <taxon>Betaproteobacteria</taxon>
        <taxon>Burkholderiales</taxon>
        <taxon>Burkholderiaceae</taxon>
        <taxon>Polynucleobacter</taxon>
    </lineage>
</organism>
<dbReference type="EMBL" id="JAANGI010000001">
    <property type="protein sequence ID" value="MBT8590331.1"/>
    <property type="molecule type" value="Genomic_DNA"/>
</dbReference>
<dbReference type="EMBL" id="QMCH01000003">
    <property type="protein sequence ID" value="RAZ42444.1"/>
    <property type="molecule type" value="Genomic_DNA"/>
</dbReference>
<keyword evidence="8" id="KW-1185">Reference proteome</keyword>
<feature type="region of interest" description="Disordered" evidence="1">
    <location>
        <begin position="37"/>
        <end position="101"/>
    </location>
</feature>
<evidence type="ECO:0008006" key="9">
    <source>
        <dbReference type="Google" id="ProtNLM"/>
    </source>
</evidence>
<feature type="signal peptide" evidence="2">
    <location>
        <begin position="1"/>
        <end position="22"/>
    </location>
</feature>
<dbReference type="AlphaFoldDB" id="A0A2Z4JRQ9"/>
<name>A0A2Z4JRQ9_9BURK</name>
<reference evidence="4" key="4">
    <citation type="journal article" date="2021" name="Genome Biol. Evol.">
        <title>Continental-Scale Gene Flow Prevents Allopatric Divergence of Pelagic Freshwater Bacteria.</title>
        <authorList>
            <person name="Hoetzinger M."/>
            <person name="Pitt A."/>
            <person name="Huemer A."/>
            <person name="Hahn M.W."/>
        </authorList>
    </citation>
    <scope>NUCLEOTIDE SEQUENCE</scope>
    <source>
        <strain evidence="5">AP-YLGG-20-G6</strain>
        <strain evidence="4">SM1-W8</strain>
    </source>
</reference>
<evidence type="ECO:0000313" key="4">
    <source>
        <dbReference type="EMBL" id="MBT8551004.1"/>
    </source>
</evidence>
<dbReference type="RefSeq" id="WP_112238395.1">
    <property type="nucleotide sequence ID" value="NZ_CBCSBS010000001.1"/>
</dbReference>
<proteinExistence type="predicted"/>
<dbReference type="EMBL" id="JAANEY010000001">
    <property type="protein sequence ID" value="MBT8551004.1"/>
    <property type="molecule type" value="Genomic_DNA"/>
</dbReference>
<feature type="compositionally biased region" description="Polar residues" evidence="1">
    <location>
        <begin position="91"/>
        <end position="101"/>
    </location>
</feature>
<reference evidence="7" key="1">
    <citation type="submission" date="2018-06" db="EMBL/GenBank/DDBJ databases">
        <title>Description of a new Polynucleobacter species.</title>
        <authorList>
            <person name="Hahn M.W."/>
        </authorList>
    </citation>
    <scope>NUCLEOTIDE SEQUENCE [LARGE SCALE GENOMIC DNA]</scope>
    <source>
        <strain evidence="7">MG-25-Pas1-D2</strain>
    </source>
</reference>
<evidence type="ECO:0000313" key="3">
    <source>
        <dbReference type="EMBL" id="AWW49481.1"/>
    </source>
</evidence>
<gene>
    <name evidence="6" type="ORF">DP176_07910</name>
    <name evidence="5" type="ORF">G6693_00080</name>
    <name evidence="4" type="ORF">G6731_03425</name>
    <name evidence="3" type="ORF">Pas1_03235</name>
</gene>
<accession>A0A2Z4JRQ9</accession>
<reference evidence="3" key="3">
    <citation type="journal article" date="2019" name="Int. J. Syst. Evol. Microbiol.">
        <title>Polynucleobacter paneuropaeus sp. nov., characterized by six strains isolated from freshwater lakes located along a 3000 km north-south cross-section across Europe.</title>
        <authorList>
            <person name="Hoetzinger M."/>
            <person name="Schmidt J."/>
            <person name="Pitt A."/>
            <person name="Koll U."/>
            <person name="Lang E."/>
            <person name="Hahn M.W."/>
        </authorList>
    </citation>
    <scope>NUCLEOTIDE SEQUENCE</scope>
    <source>
        <strain evidence="3">MG-25-Pas1-D2</strain>
    </source>
</reference>
<feature type="chain" id="PRO_5044583709" description="DUF2782 domain-containing protein" evidence="2">
    <location>
        <begin position="23"/>
        <end position="101"/>
    </location>
</feature>
<dbReference type="Proteomes" id="UP000783102">
    <property type="component" value="Unassembled WGS sequence"/>
</dbReference>
<dbReference type="KEGG" id="poh:DPM16_05255"/>
<evidence type="ECO:0000256" key="2">
    <source>
        <dbReference type="SAM" id="SignalP"/>
    </source>
</evidence>
<dbReference type="Proteomes" id="UP000248592">
    <property type="component" value="Chromosome"/>
</dbReference>
<keyword evidence="2" id="KW-0732">Signal</keyword>
<evidence type="ECO:0000313" key="6">
    <source>
        <dbReference type="EMBL" id="RAZ42444.1"/>
    </source>
</evidence>
<protein>
    <recommendedName>
        <fullName evidence="9">DUF2782 domain-containing protein</fullName>
    </recommendedName>
</protein>
<evidence type="ECO:0000313" key="5">
    <source>
        <dbReference type="EMBL" id="MBT8590331.1"/>
    </source>
</evidence>
<evidence type="ECO:0000313" key="8">
    <source>
        <dbReference type="Proteomes" id="UP000251072"/>
    </source>
</evidence>
<sequence length="101" mass="10751">MRIYKAALVVVPALFMVAAAHAQNTVMPALSPEELKQFNSQPLSPKISVPELDGTQTGPTRNSRMKNPMKPGTQSSGEQEAEILGGDGDTTPATPQITKSF</sequence>
<evidence type="ECO:0000313" key="7">
    <source>
        <dbReference type="Proteomes" id="UP000248592"/>
    </source>
</evidence>